<evidence type="ECO:0000256" key="3">
    <source>
        <dbReference type="ARBA" id="ARBA00022347"/>
    </source>
</evidence>
<dbReference type="RefSeq" id="WP_163805731.1">
    <property type="nucleotide sequence ID" value="NZ_AP022620.1"/>
</dbReference>
<keyword evidence="4 9" id="KW-0812">Transmembrane</keyword>
<comment type="similarity">
    <text evidence="2 9">Belongs to the cytochrome c oxidase subunit 3 family.</text>
</comment>
<comment type="catalytic activity">
    <reaction evidence="8">
        <text>4 Fe(II)-[cytochrome c] + O2 + 8 H(+)(in) = 4 Fe(III)-[cytochrome c] + 2 H2O + 4 H(+)(out)</text>
        <dbReference type="Rhea" id="RHEA:11436"/>
        <dbReference type="Rhea" id="RHEA-COMP:10350"/>
        <dbReference type="Rhea" id="RHEA-COMP:14399"/>
        <dbReference type="ChEBI" id="CHEBI:15377"/>
        <dbReference type="ChEBI" id="CHEBI:15378"/>
        <dbReference type="ChEBI" id="CHEBI:15379"/>
        <dbReference type="ChEBI" id="CHEBI:29033"/>
        <dbReference type="ChEBI" id="CHEBI:29034"/>
        <dbReference type="EC" id="7.1.1.9"/>
    </reaction>
</comment>
<dbReference type="PANTHER" id="PTHR11403:SF6">
    <property type="entry name" value="NITRIC OXIDE REDUCTASE SUBUNIT E"/>
    <property type="match status" value="1"/>
</dbReference>
<dbReference type="InterPro" id="IPR035973">
    <property type="entry name" value="Cyt_c_oxidase_su3-like_sf"/>
</dbReference>
<sequence>MNSSTEVNRNLADHNSALAGYIPGEAGIWVLIFGDMFVFAALCTAYLSARGGQRDLFAQSQDALNRSMGAANTLILLTSSLLVVLATNVFRTERWRHLTPRLTAAGFAVGACFVAVKMLEYHEKLSAGVTPATNEFFTYYFVLTGFHLLHVIIGLVVLLVLTGLSRKPAPPPARIKFFEGGACFWHMVDLLWLIIFPIVFLVR</sequence>
<evidence type="ECO:0000256" key="1">
    <source>
        <dbReference type="ARBA" id="ARBA00004141"/>
    </source>
</evidence>
<evidence type="ECO:0000256" key="7">
    <source>
        <dbReference type="ARBA" id="ARBA00031400"/>
    </source>
</evidence>
<comment type="subcellular location">
    <subcellularLocation>
        <location evidence="9">Cell membrane</location>
        <topology evidence="9">Multi-pass membrane protein</topology>
    </subcellularLocation>
    <subcellularLocation>
        <location evidence="1">Membrane</location>
        <topology evidence="1">Multi-pass membrane protein</topology>
    </subcellularLocation>
</comment>
<dbReference type="EMBL" id="AP022620">
    <property type="protein sequence ID" value="BBZ78610.1"/>
    <property type="molecule type" value="Genomic_DNA"/>
</dbReference>
<dbReference type="PANTHER" id="PTHR11403">
    <property type="entry name" value="CYTOCHROME C OXIDASE SUBUNIT III"/>
    <property type="match status" value="1"/>
</dbReference>
<dbReference type="InterPro" id="IPR024791">
    <property type="entry name" value="Cyt_c/ubiquinol_Oxase_su3"/>
</dbReference>
<feature type="domain" description="Heme-copper oxidase subunit III family profile" evidence="11">
    <location>
        <begin position="27"/>
        <end position="203"/>
    </location>
</feature>
<feature type="transmembrane region" description="Helical" evidence="10">
    <location>
        <begin position="139"/>
        <end position="161"/>
    </location>
</feature>
<evidence type="ECO:0000256" key="8">
    <source>
        <dbReference type="ARBA" id="ARBA00047816"/>
    </source>
</evidence>
<dbReference type="InterPro" id="IPR000298">
    <property type="entry name" value="Cyt_c_oxidase-like_su3"/>
</dbReference>
<evidence type="ECO:0000256" key="5">
    <source>
        <dbReference type="ARBA" id="ARBA00022989"/>
    </source>
</evidence>
<dbReference type="Pfam" id="PF00510">
    <property type="entry name" value="COX3"/>
    <property type="match status" value="1"/>
</dbReference>
<feature type="transmembrane region" description="Helical" evidence="10">
    <location>
        <begin position="102"/>
        <end position="119"/>
    </location>
</feature>
<evidence type="ECO:0000256" key="10">
    <source>
        <dbReference type="SAM" id="Phobius"/>
    </source>
</evidence>
<evidence type="ECO:0000313" key="12">
    <source>
        <dbReference type="EMBL" id="BBZ78610.1"/>
    </source>
</evidence>
<keyword evidence="6 10" id="KW-0472">Membrane</keyword>
<dbReference type="GO" id="GO:0004129">
    <property type="term" value="F:cytochrome-c oxidase activity"/>
    <property type="evidence" value="ECO:0007669"/>
    <property type="project" value="UniProtKB-EC"/>
</dbReference>
<feature type="transmembrane region" description="Helical" evidence="10">
    <location>
        <begin position="69"/>
        <end position="90"/>
    </location>
</feature>
<feature type="transmembrane region" description="Helical" evidence="10">
    <location>
        <begin position="28"/>
        <end position="49"/>
    </location>
</feature>
<accession>A0A6N4W9A4</accession>
<keyword evidence="13" id="KW-1185">Reference proteome</keyword>
<evidence type="ECO:0000313" key="13">
    <source>
        <dbReference type="Proteomes" id="UP000467249"/>
    </source>
</evidence>
<dbReference type="InterPro" id="IPR013833">
    <property type="entry name" value="Cyt_c_oxidase_su3_a-hlx"/>
</dbReference>
<evidence type="ECO:0000256" key="2">
    <source>
        <dbReference type="ARBA" id="ARBA00010581"/>
    </source>
</evidence>
<feature type="transmembrane region" description="Helical" evidence="10">
    <location>
        <begin position="182"/>
        <end position="202"/>
    </location>
</feature>
<evidence type="ECO:0000256" key="6">
    <source>
        <dbReference type="ARBA" id="ARBA00023136"/>
    </source>
</evidence>
<gene>
    <name evidence="12" type="ORF">MANY_39470</name>
</gene>
<dbReference type="KEGG" id="many:MANY_39470"/>
<evidence type="ECO:0000259" key="11">
    <source>
        <dbReference type="PROSITE" id="PS50253"/>
    </source>
</evidence>
<dbReference type="AlphaFoldDB" id="A0A6N4W9A4"/>
<dbReference type="Proteomes" id="UP000467249">
    <property type="component" value="Chromosome"/>
</dbReference>
<name>A0A6N4W9A4_9MYCO</name>
<dbReference type="SUPFAM" id="SSF81452">
    <property type="entry name" value="Cytochrome c oxidase subunit III-like"/>
    <property type="match status" value="1"/>
</dbReference>
<dbReference type="PROSITE" id="PS50253">
    <property type="entry name" value="COX3"/>
    <property type="match status" value="1"/>
</dbReference>
<dbReference type="GO" id="GO:0005886">
    <property type="term" value="C:plasma membrane"/>
    <property type="evidence" value="ECO:0007669"/>
    <property type="project" value="UniProtKB-SubCell"/>
</dbReference>
<proteinExistence type="inferred from homology"/>
<organism evidence="12 13">
    <name type="scientific">Mycolicibacterium anyangense</name>
    <dbReference type="NCBI Taxonomy" id="1431246"/>
    <lineage>
        <taxon>Bacteria</taxon>
        <taxon>Bacillati</taxon>
        <taxon>Actinomycetota</taxon>
        <taxon>Actinomycetes</taxon>
        <taxon>Mycobacteriales</taxon>
        <taxon>Mycobacteriaceae</taxon>
        <taxon>Mycolicibacterium</taxon>
    </lineage>
</organism>
<protein>
    <recommendedName>
        <fullName evidence="3">Probable cytochrome c oxidase subunit 3</fullName>
    </recommendedName>
    <alternativeName>
        <fullName evidence="7">Cytochrome aa3 subunit 3</fullName>
    </alternativeName>
</protein>
<keyword evidence="5 10" id="KW-1133">Transmembrane helix</keyword>
<evidence type="ECO:0000256" key="9">
    <source>
        <dbReference type="RuleBase" id="RU003376"/>
    </source>
</evidence>
<evidence type="ECO:0000256" key="4">
    <source>
        <dbReference type="ARBA" id="ARBA00022692"/>
    </source>
</evidence>
<dbReference type="GO" id="GO:0019646">
    <property type="term" value="P:aerobic electron transport chain"/>
    <property type="evidence" value="ECO:0007669"/>
    <property type="project" value="InterPro"/>
</dbReference>
<dbReference type="Gene3D" id="1.20.120.80">
    <property type="entry name" value="Cytochrome c oxidase, subunit III, four-helix bundle"/>
    <property type="match status" value="1"/>
</dbReference>
<reference evidence="12 13" key="1">
    <citation type="journal article" date="2019" name="Emerg. Microbes Infect.">
        <title>Comprehensive subspecies identification of 175 nontuberculous mycobacteria species based on 7547 genomic profiles.</title>
        <authorList>
            <person name="Matsumoto Y."/>
            <person name="Kinjo T."/>
            <person name="Motooka D."/>
            <person name="Nabeya D."/>
            <person name="Jung N."/>
            <person name="Uechi K."/>
            <person name="Horii T."/>
            <person name="Iida T."/>
            <person name="Fujita J."/>
            <person name="Nakamura S."/>
        </authorList>
    </citation>
    <scope>NUCLEOTIDE SEQUENCE [LARGE SCALE GENOMIC DNA]</scope>
    <source>
        <strain evidence="12 13">JCM 30275</strain>
    </source>
</reference>